<comment type="caution">
    <text evidence="1">The sequence shown here is derived from an EMBL/GenBank/DDBJ whole genome shotgun (WGS) entry which is preliminary data.</text>
</comment>
<dbReference type="Proteomes" id="UP001161388">
    <property type="component" value="Unassembled WGS sequence"/>
</dbReference>
<protein>
    <submittedName>
        <fullName evidence="1">Uncharacterized protein</fullName>
    </submittedName>
</protein>
<reference evidence="1" key="2">
    <citation type="submission" date="2023-01" db="EMBL/GenBank/DDBJ databases">
        <title>Draft genome sequence of Sulfitobacter pacificus strain NBRC 109915.</title>
        <authorList>
            <person name="Sun Q."/>
            <person name="Mori K."/>
        </authorList>
    </citation>
    <scope>NUCLEOTIDE SEQUENCE</scope>
    <source>
        <strain evidence="1">NBRC 109915</strain>
    </source>
</reference>
<dbReference type="EMBL" id="BSNL01000003">
    <property type="protein sequence ID" value="GLQ28871.1"/>
    <property type="molecule type" value="Genomic_DNA"/>
</dbReference>
<organism evidence="1 2">
    <name type="scientific">Sulfitobacter pacificus</name>
    <dbReference type="NCBI Taxonomy" id="1499314"/>
    <lineage>
        <taxon>Bacteria</taxon>
        <taxon>Pseudomonadati</taxon>
        <taxon>Pseudomonadota</taxon>
        <taxon>Alphaproteobacteria</taxon>
        <taxon>Rhodobacterales</taxon>
        <taxon>Roseobacteraceae</taxon>
        <taxon>Sulfitobacter</taxon>
    </lineage>
</organism>
<reference evidence="1" key="1">
    <citation type="journal article" date="2014" name="Int. J. Syst. Evol. Microbiol.">
        <title>Complete genome of a new Firmicutes species belonging to the dominant human colonic microbiota ('Ruminococcus bicirculans') reveals two chromosomes and a selective capacity to utilize plant glucans.</title>
        <authorList>
            <consortium name="NISC Comparative Sequencing Program"/>
            <person name="Wegmann U."/>
            <person name="Louis P."/>
            <person name="Goesmann A."/>
            <person name="Henrissat B."/>
            <person name="Duncan S.H."/>
            <person name="Flint H.J."/>
        </authorList>
    </citation>
    <scope>NUCLEOTIDE SEQUENCE</scope>
    <source>
        <strain evidence="1">NBRC 109915</strain>
    </source>
</reference>
<name>A0ABQ5VPI3_9RHOB</name>
<evidence type="ECO:0000313" key="1">
    <source>
        <dbReference type="EMBL" id="GLQ28871.1"/>
    </source>
</evidence>
<accession>A0ABQ5VPI3</accession>
<proteinExistence type="predicted"/>
<gene>
    <name evidence="1" type="ORF">GCM10007927_36740</name>
</gene>
<sequence>MPLATLNFGSDMDQHGLSERWACELAYLHLSVIQNRDDDDLRKWLQKLANKRPERMTCVFLIGKTMQGSNRQDNGVPQLLDLFTNRPYVSFVAYERVSLIRQAIR</sequence>
<keyword evidence="2" id="KW-1185">Reference proteome</keyword>
<evidence type="ECO:0000313" key="2">
    <source>
        <dbReference type="Proteomes" id="UP001161388"/>
    </source>
</evidence>